<keyword evidence="2" id="KW-0408">Iron</keyword>
<dbReference type="Proteomes" id="UP000254794">
    <property type="component" value="Unassembled WGS sequence"/>
</dbReference>
<evidence type="ECO:0000313" key="6">
    <source>
        <dbReference type="EMBL" id="STX52423.1"/>
    </source>
</evidence>
<organism evidence="6 7">
    <name type="scientific">Legionella busanensis</name>
    <dbReference type="NCBI Taxonomy" id="190655"/>
    <lineage>
        <taxon>Bacteria</taxon>
        <taxon>Pseudomonadati</taxon>
        <taxon>Pseudomonadota</taxon>
        <taxon>Gammaproteobacteria</taxon>
        <taxon>Legionellales</taxon>
        <taxon>Legionellaceae</taxon>
        <taxon>Legionella</taxon>
    </lineage>
</organism>
<keyword evidence="7" id="KW-1185">Reference proteome</keyword>
<dbReference type="PANTHER" id="PTHR43212">
    <property type="entry name" value="QUERCETIN 2,3-DIOXYGENASE"/>
    <property type="match status" value="1"/>
</dbReference>
<evidence type="ECO:0000259" key="5">
    <source>
        <dbReference type="Pfam" id="PF17954"/>
    </source>
</evidence>
<evidence type="ECO:0000256" key="1">
    <source>
        <dbReference type="ARBA" id="ARBA00008416"/>
    </source>
</evidence>
<dbReference type="CDD" id="cd20311">
    <property type="entry name" value="cupin_Yhhw_C"/>
    <property type="match status" value="1"/>
</dbReference>
<reference evidence="6 7" key="1">
    <citation type="submission" date="2018-06" db="EMBL/GenBank/DDBJ databases">
        <authorList>
            <consortium name="Pathogen Informatics"/>
            <person name="Doyle S."/>
        </authorList>
    </citation>
    <scope>NUCLEOTIDE SEQUENCE [LARGE SCALE GENOMIC DNA]</scope>
    <source>
        <strain evidence="6 7">NCTC13316</strain>
    </source>
</reference>
<dbReference type="RefSeq" id="WP_115331985.1">
    <property type="nucleotide sequence ID" value="NZ_CAAAHP010000006.1"/>
</dbReference>
<dbReference type="Gene3D" id="2.60.120.10">
    <property type="entry name" value="Jelly Rolls"/>
    <property type="match status" value="2"/>
</dbReference>
<dbReference type="PIRSF" id="PIRSF006232">
    <property type="entry name" value="Pirin"/>
    <property type="match status" value="1"/>
</dbReference>
<dbReference type="GO" id="GO:0046872">
    <property type="term" value="F:metal ion binding"/>
    <property type="evidence" value="ECO:0007669"/>
    <property type="project" value="UniProtKB-KW"/>
</dbReference>
<dbReference type="InterPro" id="IPR014710">
    <property type="entry name" value="RmlC-like_jellyroll"/>
</dbReference>
<feature type="binding site" evidence="2">
    <location>
        <position position="57"/>
    </location>
    <ligand>
        <name>Fe cation</name>
        <dbReference type="ChEBI" id="CHEBI:24875"/>
    </ligand>
</feature>
<dbReference type="OrthoDB" id="9780903at2"/>
<dbReference type="InterPro" id="IPR041602">
    <property type="entry name" value="Quercetinase_C"/>
</dbReference>
<dbReference type="PANTHER" id="PTHR43212:SF3">
    <property type="entry name" value="QUERCETIN 2,3-DIOXYGENASE"/>
    <property type="match status" value="1"/>
</dbReference>
<dbReference type="InterPro" id="IPR011051">
    <property type="entry name" value="RmlC_Cupin_sf"/>
</dbReference>
<keyword evidence="2" id="KW-0479">Metal-binding</keyword>
<gene>
    <name evidence="6" type="primary">yhhW_2</name>
    <name evidence="6" type="ORF">NCTC13316_02536</name>
</gene>
<keyword evidence="6" id="KW-0560">Oxidoreductase</keyword>
<protein>
    <submittedName>
        <fullName evidence="6">Pirin-like protein</fullName>
        <ecNumber evidence="6">1.13.11.24</ecNumber>
    </submittedName>
</protein>
<dbReference type="InterPro" id="IPR012093">
    <property type="entry name" value="Pirin"/>
</dbReference>
<dbReference type="EC" id="1.13.11.24" evidence="6"/>
<dbReference type="Pfam" id="PF02678">
    <property type="entry name" value="Pirin"/>
    <property type="match status" value="1"/>
</dbReference>
<dbReference type="GO" id="GO:0008127">
    <property type="term" value="F:quercetin 2,3-dioxygenase activity"/>
    <property type="evidence" value="ECO:0007669"/>
    <property type="project" value="UniProtKB-EC"/>
</dbReference>
<evidence type="ECO:0000313" key="7">
    <source>
        <dbReference type="Proteomes" id="UP000254794"/>
    </source>
</evidence>
<feature type="binding site" evidence="2">
    <location>
        <position position="101"/>
    </location>
    <ligand>
        <name>Fe cation</name>
        <dbReference type="ChEBI" id="CHEBI:24875"/>
    </ligand>
</feature>
<accession>A0A378JQ79</accession>
<comment type="similarity">
    <text evidence="1 3">Belongs to the pirin family.</text>
</comment>
<name>A0A378JQ79_9GAMM</name>
<feature type="binding site" evidence="2">
    <location>
        <position position="59"/>
    </location>
    <ligand>
        <name>Fe cation</name>
        <dbReference type="ChEBI" id="CHEBI:24875"/>
    </ligand>
</feature>
<dbReference type="InterPro" id="IPR003829">
    <property type="entry name" value="Pirin_N_dom"/>
</dbReference>
<dbReference type="CDD" id="cd02910">
    <property type="entry name" value="cupin_Yhhw_N"/>
    <property type="match status" value="1"/>
</dbReference>
<evidence type="ECO:0000256" key="2">
    <source>
        <dbReference type="PIRSR" id="PIRSR006232-1"/>
    </source>
</evidence>
<feature type="domain" description="Quercetin 2,3-dioxygenase C-terminal cupin" evidence="5">
    <location>
        <begin position="144"/>
        <end position="229"/>
    </location>
</feature>
<feature type="domain" description="Pirin N-terminal" evidence="4">
    <location>
        <begin position="9"/>
        <end position="119"/>
    </location>
</feature>
<proteinExistence type="inferred from homology"/>
<evidence type="ECO:0000256" key="3">
    <source>
        <dbReference type="RuleBase" id="RU003457"/>
    </source>
</evidence>
<evidence type="ECO:0000259" key="4">
    <source>
        <dbReference type="Pfam" id="PF02678"/>
    </source>
</evidence>
<dbReference type="Pfam" id="PF17954">
    <property type="entry name" value="Pirin_C_2"/>
    <property type="match status" value="1"/>
</dbReference>
<comment type="cofactor">
    <cofactor evidence="2">
        <name>Fe cation</name>
        <dbReference type="ChEBI" id="CHEBI:24875"/>
    </cofactor>
    <text evidence="2">Binds 1 Fe cation per subunit.</text>
</comment>
<feature type="binding site" evidence="2">
    <location>
        <position position="103"/>
    </location>
    <ligand>
        <name>Fe cation</name>
        <dbReference type="ChEBI" id="CHEBI:24875"/>
    </ligand>
</feature>
<dbReference type="EMBL" id="UGOD01000001">
    <property type="protein sequence ID" value="STX52423.1"/>
    <property type="molecule type" value="Genomic_DNA"/>
</dbReference>
<sequence length="233" mass="26101">MITIHKSHERGHSQLGWLNSYHTFSFGNYYDPKFMGFGHLRVINEDTVKPGYGFGKHPHHNMEIISYVISGTLEHKDSMGNGSLIKAGEIQKMSAGTGVEHSEYNPSATENLHFLQIWIIPEQQQLTPSYEQKMITQERNKLILIGSQTGTATAIKIQQDINLFAGYLTTNYSLKHTFINHRVGWLQLIKGKITLNNQLLSSGDGAAITNEDTITIACSEDAEFLLFDLTSSS</sequence>
<dbReference type="SUPFAM" id="SSF51182">
    <property type="entry name" value="RmlC-like cupins"/>
    <property type="match status" value="1"/>
</dbReference>
<dbReference type="AlphaFoldDB" id="A0A378JQ79"/>